<comment type="caution">
    <text evidence="10">The sequence shown here is derived from an EMBL/GenBank/DDBJ whole genome shotgun (WGS) entry which is preliminary data.</text>
</comment>
<dbReference type="InterPro" id="IPR011006">
    <property type="entry name" value="CheY-like_superfamily"/>
</dbReference>
<keyword evidence="3" id="KW-0805">Transcription regulation</keyword>
<dbReference type="GO" id="GO:0005829">
    <property type="term" value="C:cytosol"/>
    <property type="evidence" value="ECO:0007669"/>
    <property type="project" value="TreeGrafter"/>
</dbReference>
<dbReference type="GO" id="GO:0000156">
    <property type="term" value="F:phosphorelay response regulator activity"/>
    <property type="evidence" value="ECO:0007669"/>
    <property type="project" value="TreeGrafter"/>
</dbReference>
<evidence type="ECO:0000256" key="7">
    <source>
        <dbReference type="PROSITE-ProRule" id="PRU01091"/>
    </source>
</evidence>
<dbReference type="SUPFAM" id="SSF52172">
    <property type="entry name" value="CheY-like"/>
    <property type="match status" value="1"/>
</dbReference>
<keyword evidence="4 7" id="KW-0238">DNA-binding</keyword>
<reference evidence="10 11" key="1">
    <citation type="submission" date="2015-08" db="EMBL/GenBank/DDBJ databases">
        <title>Genomes of Paenibacillus riograndensis.</title>
        <authorList>
            <person name="Sant'Anna F.H."/>
            <person name="Souza R."/>
            <person name="Ambrosini A."/>
            <person name="Bach E."/>
            <person name="Fernandes G."/>
            <person name="Balsanelli E."/>
            <person name="Baura V.A."/>
            <person name="Pedrosa F.O."/>
            <person name="Souza E.M."/>
            <person name="Passaglia L."/>
        </authorList>
    </citation>
    <scope>NUCLEOTIDE SEQUENCE [LARGE SCALE GENOMIC DNA]</scope>
    <source>
        <strain evidence="10 11">CAS34</strain>
    </source>
</reference>
<evidence type="ECO:0000256" key="1">
    <source>
        <dbReference type="ARBA" id="ARBA00022553"/>
    </source>
</evidence>
<evidence type="ECO:0000259" key="8">
    <source>
        <dbReference type="PROSITE" id="PS50110"/>
    </source>
</evidence>
<dbReference type="PATRIC" id="fig|483937.3.peg.531"/>
<dbReference type="GO" id="GO:0006355">
    <property type="term" value="P:regulation of DNA-templated transcription"/>
    <property type="evidence" value="ECO:0007669"/>
    <property type="project" value="InterPro"/>
</dbReference>
<dbReference type="InterPro" id="IPR036388">
    <property type="entry name" value="WH-like_DNA-bd_sf"/>
</dbReference>
<dbReference type="Pfam" id="PF00072">
    <property type="entry name" value="Response_reg"/>
    <property type="match status" value="1"/>
</dbReference>
<accession>A0A132TTF8</accession>
<dbReference type="RefSeq" id="WP_060861840.1">
    <property type="nucleotide sequence ID" value="NZ_LIRB01000139.1"/>
</dbReference>
<name>A0A132TTF8_9BACL</name>
<dbReference type="CDD" id="cd17574">
    <property type="entry name" value="REC_OmpR"/>
    <property type="match status" value="1"/>
</dbReference>
<protein>
    <submittedName>
        <fullName evidence="10">OmpR family two-component response regulator</fullName>
    </submittedName>
</protein>
<evidence type="ECO:0000256" key="5">
    <source>
        <dbReference type="ARBA" id="ARBA00023163"/>
    </source>
</evidence>
<dbReference type="SMART" id="SM00448">
    <property type="entry name" value="REC"/>
    <property type="match status" value="1"/>
</dbReference>
<dbReference type="Gene3D" id="6.10.250.690">
    <property type="match status" value="1"/>
</dbReference>
<organism evidence="10 11">
    <name type="scientific">Paenibacillus riograndensis</name>
    <dbReference type="NCBI Taxonomy" id="483937"/>
    <lineage>
        <taxon>Bacteria</taxon>
        <taxon>Bacillati</taxon>
        <taxon>Bacillota</taxon>
        <taxon>Bacilli</taxon>
        <taxon>Bacillales</taxon>
        <taxon>Paenibacillaceae</taxon>
        <taxon>Paenibacillus</taxon>
        <taxon>Paenibacillus sonchi group</taxon>
    </lineage>
</organism>
<dbReference type="EMBL" id="LIRB01000139">
    <property type="protein sequence ID" value="KWX74366.1"/>
    <property type="molecule type" value="Genomic_DNA"/>
</dbReference>
<feature type="DNA-binding region" description="OmpR/PhoB-type" evidence="7">
    <location>
        <begin position="124"/>
        <end position="224"/>
    </location>
</feature>
<evidence type="ECO:0000313" key="11">
    <source>
        <dbReference type="Proteomes" id="UP000070475"/>
    </source>
</evidence>
<dbReference type="CDD" id="cd00383">
    <property type="entry name" value="trans_reg_C"/>
    <property type="match status" value="1"/>
</dbReference>
<sequence length="225" mass="25155">MHHLLIIEDDIALSNGIVLALKDDDVKFVQAHTIDAAKKQIASVNFDLVILDINLPDGSGLELLAELRRTTAVPVIVLTANDLETDIVTGFELGADDYITKPFSLMVLRARVGVQLKKVRHHLAETVQMENFSFSFDKMVFSKKGSAVELSKTEQKLLRILIENRGQTVSRSDLVDRIWTDGGEYVDENALSVTIKRLRDKLEDTPSSPVYIKNVYGIGYTWAVK</sequence>
<evidence type="ECO:0000256" key="3">
    <source>
        <dbReference type="ARBA" id="ARBA00023015"/>
    </source>
</evidence>
<dbReference type="PANTHER" id="PTHR48111:SF40">
    <property type="entry name" value="PHOSPHATE REGULON TRANSCRIPTIONAL REGULATORY PROTEIN PHOB"/>
    <property type="match status" value="1"/>
</dbReference>
<dbReference type="GO" id="GO:0000976">
    <property type="term" value="F:transcription cis-regulatory region binding"/>
    <property type="evidence" value="ECO:0007669"/>
    <property type="project" value="TreeGrafter"/>
</dbReference>
<dbReference type="PANTHER" id="PTHR48111">
    <property type="entry name" value="REGULATOR OF RPOS"/>
    <property type="match status" value="1"/>
</dbReference>
<dbReference type="InterPro" id="IPR001867">
    <property type="entry name" value="OmpR/PhoB-type_DNA-bd"/>
</dbReference>
<dbReference type="Proteomes" id="UP000070475">
    <property type="component" value="Unassembled WGS sequence"/>
</dbReference>
<keyword evidence="1 6" id="KW-0597">Phosphoprotein</keyword>
<feature type="domain" description="OmpR/PhoB-type" evidence="9">
    <location>
        <begin position="124"/>
        <end position="224"/>
    </location>
</feature>
<dbReference type="Pfam" id="PF00486">
    <property type="entry name" value="Trans_reg_C"/>
    <property type="match status" value="1"/>
</dbReference>
<dbReference type="Gene3D" id="1.10.10.10">
    <property type="entry name" value="Winged helix-like DNA-binding domain superfamily/Winged helix DNA-binding domain"/>
    <property type="match status" value="1"/>
</dbReference>
<gene>
    <name evidence="10" type="ORF">AMQ84_20410</name>
</gene>
<proteinExistence type="predicted"/>
<keyword evidence="11" id="KW-1185">Reference proteome</keyword>
<dbReference type="PROSITE" id="PS51755">
    <property type="entry name" value="OMPR_PHOB"/>
    <property type="match status" value="1"/>
</dbReference>
<feature type="modified residue" description="4-aspartylphosphate" evidence="6">
    <location>
        <position position="52"/>
    </location>
</feature>
<evidence type="ECO:0000259" key="9">
    <source>
        <dbReference type="PROSITE" id="PS51755"/>
    </source>
</evidence>
<dbReference type="OrthoDB" id="9790442at2"/>
<dbReference type="Gene3D" id="3.40.50.2300">
    <property type="match status" value="1"/>
</dbReference>
<evidence type="ECO:0000256" key="6">
    <source>
        <dbReference type="PROSITE-ProRule" id="PRU00169"/>
    </source>
</evidence>
<evidence type="ECO:0000256" key="2">
    <source>
        <dbReference type="ARBA" id="ARBA00023012"/>
    </source>
</evidence>
<evidence type="ECO:0000313" key="10">
    <source>
        <dbReference type="EMBL" id="KWX74366.1"/>
    </source>
</evidence>
<dbReference type="GO" id="GO:0032993">
    <property type="term" value="C:protein-DNA complex"/>
    <property type="evidence" value="ECO:0007669"/>
    <property type="project" value="TreeGrafter"/>
</dbReference>
<dbReference type="PROSITE" id="PS50110">
    <property type="entry name" value="RESPONSE_REGULATORY"/>
    <property type="match status" value="1"/>
</dbReference>
<dbReference type="InterPro" id="IPR001789">
    <property type="entry name" value="Sig_transdc_resp-reg_receiver"/>
</dbReference>
<dbReference type="AlphaFoldDB" id="A0A132TTF8"/>
<dbReference type="InterPro" id="IPR039420">
    <property type="entry name" value="WalR-like"/>
</dbReference>
<feature type="domain" description="Response regulatory" evidence="8">
    <location>
        <begin position="3"/>
        <end position="116"/>
    </location>
</feature>
<evidence type="ECO:0000256" key="4">
    <source>
        <dbReference type="ARBA" id="ARBA00023125"/>
    </source>
</evidence>
<keyword evidence="5" id="KW-0804">Transcription</keyword>
<keyword evidence="2" id="KW-0902">Two-component regulatory system</keyword>
<dbReference type="SMART" id="SM00862">
    <property type="entry name" value="Trans_reg_C"/>
    <property type="match status" value="1"/>
</dbReference>